<evidence type="ECO:0000313" key="3">
    <source>
        <dbReference type="Proteomes" id="UP001634007"/>
    </source>
</evidence>
<keyword evidence="1" id="KW-0732">Signal</keyword>
<evidence type="ECO:0000313" key="2">
    <source>
        <dbReference type="EMBL" id="KAL3735348.1"/>
    </source>
</evidence>
<organism evidence="2 3">
    <name type="scientific">Eucalyptus globulus</name>
    <name type="common">Tasmanian blue gum</name>
    <dbReference type="NCBI Taxonomy" id="34317"/>
    <lineage>
        <taxon>Eukaryota</taxon>
        <taxon>Viridiplantae</taxon>
        <taxon>Streptophyta</taxon>
        <taxon>Embryophyta</taxon>
        <taxon>Tracheophyta</taxon>
        <taxon>Spermatophyta</taxon>
        <taxon>Magnoliopsida</taxon>
        <taxon>eudicotyledons</taxon>
        <taxon>Gunneridae</taxon>
        <taxon>Pentapetalae</taxon>
        <taxon>rosids</taxon>
        <taxon>malvids</taxon>
        <taxon>Myrtales</taxon>
        <taxon>Myrtaceae</taxon>
        <taxon>Myrtoideae</taxon>
        <taxon>Eucalypteae</taxon>
        <taxon>Eucalyptus</taxon>
    </lineage>
</organism>
<dbReference type="Proteomes" id="UP001634007">
    <property type="component" value="Unassembled WGS sequence"/>
</dbReference>
<gene>
    <name evidence="2" type="ORF">ACJRO7_024475</name>
</gene>
<sequence length="171" mass="18206">MGLQDANGLLLIFILFFTCLCTPASSRLMSSRHDEETVCGKLDCGMETCRETPGAVPRYACDCYSGWTKPQMLGFIVGPSCVIPNCTMNYRCGGEPPMPHPCLLVFCEDGDCVANGESHRCQCHQGSVNLMGNLGPDCDIGFGSRATSPSPLSLLRSSALLGNSESSPPSS</sequence>
<reference evidence="2 3" key="1">
    <citation type="submission" date="2024-11" db="EMBL/GenBank/DDBJ databases">
        <title>Chromosome-level genome assembly of Eucalyptus globulus Labill. provides insights into its genome evolution.</title>
        <authorList>
            <person name="Li X."/>
        </authorList>
    </citation>
    <scope>NUCLEOTIDE SEQUENCE [LARGE SCALE GENOMIC DNA]</scope>
    <source>
        <strain evidence="2">CL2024</strain>
        <tissue evidence="2">Fresh tender leaves</tissue>
    </source>
</reference>
<name>A0ABD3K7N2_EUCGL</name>
<protein>
    <recommendedName>
        <fullName evidence="4">EGF-like domain-containing protein</fullName>
    </recommendedName>
</protein>
<evidence type="ECO:0008006" key="4">
    <source>
        <dbReference type="Google" id="ProtNLM"/>
    </source>
</evidence>
<feature type="signal peptide" evidence="1">
    <location>
        <begin position="1"/>
        <end position="26"/>
    </location>
</feature>
<dbReference type="PANTHER" id="PTHR33881:SF17">
    <property type="entry name" value="EGF-LIKE DOMAIN-CONTAINING PROTEIN"/>
    <property type="match status" value="1"/>
</dbReference>
<feature type="chain" id="PRO_5044855277" description="EGF-like domain-containing protein" evidence="1">
    <location>
        <begin position="27"/>
        <end position="171"/>
    </location>
</feature>
<dbReference type="EMBL" id="JBJKBG010000006">
    <property type="protein sequence ID" value="KAL3735348.1"/>
    <property type="molecule type" value="Genomic_DNA"/>
</dbReference>
<proteinExistence type="predicted"/>
<comment type="caution">
    <text evidence="2">The sequence shown here is derived from an EMBL/GenBank/DDBJ whole genome shotgun (WGS) entry which is preliminary data.</text>
</comment>
<dbReference type="AlphaFoldDB" id="A0ABD3K7N2"/>
<evidence type="ECO:0000256" key="1">
    <source>
        <dbReference type="SAM" id="SignalP"/>
    </source>
</evidence>
<keyword evidence="3" id="KW-1185">Reference proteome</keyword>
<dbReference type="PANTHER" id="PTHR33881">
    <property type="entry name" value="NEUROGENIC LOCUS NOTCH-LIKE PROTEIN"/>
    <property type="match status" value="1"/>
</dbReference>
<accession>A0ABD3K7N2</accession>